<organism evidence="3 4">
    <name type="scientific">Gasterosteus aculeatus aculeatus</name>
    <name type="common">three-spined stickleback</name>
    <dbReference type="NCBI Taxonomy" id="481459"/>
    <lineage>
        <taxon>Eukaryota</taxon>
        <taxon>Metazoa</taxon>
        <taxon>Chordata</taxon>
        <taxon>Craniata</taxon>
        <taxon>Vertebrata</taxon>
        <taxon>Euteleostomi</taxon>
        <taxon>Actinopterygii</taxon>
        <taxon>Neopterygii</taxon>
        <taxon>Teleostei</taxon>
        <taxon>Neoteleostei</taxon>
        <taxon>Acanthomorphata</taxon>
        <taxon>Eupercaria</taxon>
        <taxon>Perciformes</taxon>
        <taxon>Cottioidei</taxon>
        <taxon>Gasterosteales</taxon>
        <taxon>Gasterosteidae</taxon>
        <taxon>Gasterosteus</taxon>
    </lineage>
</organism>
<dbReference type="SMART" id="SM00049">
    <property type="entry name" value="DEP"/>
    <property type="match status" value="1"/>
</dbReference>
<dbReference type="GO" id="GO:0035556">
    <property type="term" value="P:intracellular signal transduction"/>
    <property type="evidence" value="ECO:0007669"/>
    <property type="project" value="InterPro"/>
</dbReference>
<dbReference type="AlphaFoldDB" id="A0AAQ4Q119"/>
<dbReference type="Ensembl" id="ENSGACT00000076479.1">
    <property type="protein sequence ID" value="ENSGACP00000044662.1"/>
    <property type="gene ID" value="ENSGACG00000019827.2"/>
</dbReference>
<feature type="region of interest" description="Disordered" evidence="1">
    <location>
        <begin position="108"/>
        <end position="130"/>
    </location>
</feature>
<evidence type="ECO:0000259" key="2">
    <source>
        <dbReference type="SMART" id="SM00049"/>
    </source>
</evidence>
<proteinExistence type="predicted"/>
<evidence type="ECO:0000313" key="4">
    <source>
        <dbReference type="Proteomes" id="UP000007635"/>
    </source>
</evidence>
<name>A0AAQ4Q119_GASAC</name>
<reference evidence="3" key="3">
    <citation type="submission" date="2025-09" db="UniProtKB">
        <authorList>
            <consortium name="Ensembl"/>
        </authorList>
    </citation>
    <scope>IDENTIFICATION</scope>
</reference>
<reference evidence="3 4" key="1">
    <citation type="journal article" date="2021" name="G3 (Bethesda)">
        <title>Improved contiguity of the threespine stickleback genome using long-read sequencing.</title>
        <authorList>
            <person name="Nath S."/>
            <person name="Shaw D.E."/>
            <person name="White M.A."/>
        </authorList>
    </citation>
    <scope>NUCLEOTIDE SEQUENCE [LARGE SCALE GENOMIC DNA]</scope>
    <source>
        <strain evidence="3 4">Lake Benthic</strain>
    </source>
</reference>
<dbReference type="GeneTree" id="ENSGT00950000182976"/>
<dbReference type="InterPro" id="IPR000591">
    <property type="entry name" value="DEP_dom"/>
</dbReference>
<sequence>MAVDLTPRFRRLNSQTRSFRENIQNGFSGPFGATQLWHNIIRALQLQVEVRRCRRHLRVHAECFTGSDAVDAVLSYLMQNVVFCTSEVSRLKAARLCQALMEAKVFEPEGDGDTENMPPEEQGLKRKKSSRLHELRTISNPLAVGSSDRRVERLLRTINLRPTWSPALHAAPTAPAFLSKAVVDEIWKQQTLLQLLHIVELPMLDCILTSPARVHLRTCRAPLATQDLVISNTCLERELPDTLNLPKLDGWLAAAADCLELFPDQLIVVAGEQLSHKVVGAFSADGRAEQTASQKRLLFDTIAKYYSGQEKGPLLSGRHVDIHAAILRSLDEGKVQEAIKASQLCFRLLETSVRDELRRLLAFMATAARPDACRLQKQMDNRFSVCRAFQRAIVQNHELTRAQSEALVLFLMDHCTELFKTPTCLIEAVRRTLRTLQQGKDPDSIATFTFCQQATPQEYEDQREATMLESLKQLLHHISSSRTVAVKERRRLLKEFEKHHPVVFLQHFSSTF</sequence>
<keyword evidence="4" id="KW-1185">Reference proteome</keyword>
<accession>A0AAQ4Q119</accession>
<feature type="domain" description="DEP" evidence="2">
    <location>
        <begin position="44"/>
        <end position="137"/>
    </location>
</feature>
<dbReference type="Gene3D" id="1.10.10.10">
    <property type="entry name" value="Winged helix-like DNA-binding domain superfamily/Winged helix DNA-binding domain"/>
    <property type="match status" value="1"/>
</dbReference>
<dbReference type="CDD" id="cd04405">
    <property type="entry name" value="RhoGAP_BRCC3-like"/>
    <property type="match status" value="1"/>
</dbReference>
<dbReference type="Proteomes" id="UP000007635">
    <property type="component" value="Chromosome IV"/>
</dbReference>
<evidence type="ECO:0000256" key="1">
    <source>
        <dbReference type="SAM" id="MobiDB-lite"/>
    </source>
</evidence>
<dbReference type="PANTHER" id="PTHR16206:SF10">
    <property type="entry name" value="DEP DOMAIN-CONTAINING PROTEIN 4"/>
    <property type="match status" value="1"/>
</dbReference>
<reference evidence="3" key="2">
    <citation type="submission" date="2025-08" db="UniProtKB">
        <authorList>
            <consortium name="Ensembl"/>
        </authorList>
    </citation>
    <scope>IDENTIFICATION</scope>
</reference>
<dbReference type="SUPFAM" id="SSF46785">
    <property type="entry name" value="Winged helix' DNA-binding domain"/>
    <property type="match status" value="1"/>
</dbReference>
<protein>
    <recommendedName>
        <fullName evidence="2">DEP domain-containing protein</fullName>
    </recommendedName>
</protein>
<evidence type="ECO:0000313" key="3">
    <source>
        <dbReference type="Ensembl" id="ENSGACP00000044662.1"/>
    </source>
</evidence>
<dbReference type="InterPro" id="IPR036390">
    <property type="entry name" value="WH_DNA-bd_sf"/>
</dbReference>
<dbReference type="PANTHER" id="PTHR16206">
    <property type="entry name" value="DEP DOMAIN-CONTAINING"/>
    <property type="match status" value="1"/>
</dbReference>
<dbReference type="InterPro" id="IPR036388">
    <property type="entry name" value="WH-like_DNA-bd_sf"/>
</dbReference>